<dbReference type="eggNOG" id="COG2972">
    <property type="taxonomic scope" value="Bacteria"/>
</dbReference>
<evidence type="ECO:0000313" key="4">
    <source>
        <dbReference type="Proteomes" id="UP000002432"/>
    </source>
</evidence>
<dbReference type="AlphaFoldDB" id="Q1IKW1"/>
<dbReference type="GO" id="GO:0016020">
    <property type="term" value="C:membrane"/>
    <property type="evidence" value="ECO:0007669"/>
    <property type="project" value="InterPro"/>
</dbReference>
<proteinExistence type="predicted"/>
<dbReference type="InterPro" id="IPR036890">
    <property type="entry name" value="HATPase_C_sf"/>
</dbReference>
<dbReference type="RefSeq" id="WP_011524288.1">
    <property type="nucleotide sequence ID" value="NC_008009.1"/>
</dbReference>
<evidence type="ECO:0000256" key="1">
    <source>
        <dbReference type="SAM" id="Phobius"/>
    </source>
</evidence>
<feature type="domain" description="Signal transduction histidine kinase internal region" evidence="2">
    <location>
        <begin position="162"/>
        <end position="241"/>
    </location>
</feature>
<dbReference type="Pfam" id="PF06580">
    <property type="entry name" value="His_kinase"/>
    <property type="match status" value="1"/>
</dbReference>
<dbReference type="STRING" id="204669.Acid345_3488"/>
<evidence type="ECO:0000313" key="3">
    <source>
        <dbReference type="EMBL" id="ABF42489.1"/>
    </source>
</evidence>
<feature type="transmembrane region" description="Helical" evidence="1">
    <location>
        <begin position="80"/>
        <end position="100"/>
    </location>
</feature>
<organism evidence="3 4">
    <name type="scientific">Koribacter versatilis (strain Ellin345)</name>
    <dbReference type="NCBI Taxonomy" id="204669"/>
    <lineage>
        <taxon>Bacteria</taxon>
        <taxon>Pseudomonadati</taxon>
        <taxon>Acidobacteriota</taxon>
        <taxon>Terriglobia</taxon>
        <taxon>Terriglobales</taxon>
        <taxon>Candidatus Korobacteraceae</taxon>
        <taxon>Candidatus Korobacter</taxon>
    </lineage>
</organism>
<dbReference type="InterPro" id="IPR050640">
    <property type="entry name" value="Bact_2-comp_sensor_kinase"/>
</dbReference>
<reference evidence="3 4" key="1">
    <citation type="journal article" date="2009" name="Appl. Environ. Microbiol.">
        <title>Three genomes from the phylum Acidobacteria provide insight into the lifestyles of these microorganisms in soils.</title>
        <authorList>
            <person name="Ward N.L."/>
            <person name="Challacombe J.F."/>
            <person name="Janssen P.H."/>
            <person name="Henrissat B."/>
            <person name="Coutinho P.M."/>
            <person name="Wu M."/>
            <person name="Xie G."/>
            <person name="Haft D.H."/>
            <person name="Sait M."/>
            <person name="Badger J."/>
            <person name="Barabote R.D."/>
            <person name="Bradley B."/>
            <person name="Brettin T.S."/>
            <person name="Brinkac L.M."/>
            <person name="Bruce D."/>
            <person name="Creasy T."/>
            <person name="Daugherty S.C."/>
            <person name="Davidsen T.M."/>
            <person name="DeBoy R.T."/>
            <person name="Detter J.C."/>
            <person name="Dodson R.J."/>
            <person name="Durkin A.S."/>
            <person name="Ganapathy A."/>
            <person name="Gwinn-Giglio M."/>
            <person name="Han C.S."/>
            <person name="Khouri H."/>
            <person name="Kiss H."/>
            <person name="Kothari S.P."/>
            <person name="Madupu R."/>
            <person name="Nelson K.E."/>
            <person name="Nelson W.C."/>
            <person name="Paulsen I."/>
            <person name="Penn K."/>
            <person name="Ren Q."/>
            <person name="Rosovitz M.J."/>
            <person name="Selengut J.D."/>
            <person name="Shrivastava S."/>
            <person name="Sullivan S.A."/>
            <person name="Tapia R."/>
            <person name="Thompson L.S."/>
            <person name="Watkins K.L."/>
            <person name="Yang Q."/>
            <person name="Yu C."/>
            <person name="Zafar N."/>
            <person name="Zhou L."/>
            <person name="Kuske C.R."/>
        </authorList>
    </citation>
    <scope>NUCLEOTIDE SEQUENCE [LARGE SCALE GENOMIC DNA]</scope>
    <source>
        <strain evidence="3 4">Ellin345</strain>
    </source>
</reference>
<evidence type="ECO:0000259" key="2">
    <source>
        <dbReference type="Pfam" id="PF06580"/>
    </source>
</evidence>
<gene>
    <name evidence="3" type="ordered locus">Acid345_3488</name>
</gene>
<dbReference type="InterPro" id="IPR010559">
    <property type="entry name" value="Sig_transdc_His_kin_internal"/>
</dbReference>
<dbReference type="Proteomes" id="UP000002432">
    <property type="component" value="Chromosome"/>
</dbReference>
<feature type="transmembrane region" description="Helical" evidence="1">
    <location>
        <begin position="120"/>
        <end position="142"/>
    </location>
</feature>
<keyword evidence="3" id="KW-0418">Kinase</keyword>
<keyword evidence="1" id="KW-1133">Transmembrane helix</keyword>
<sequence length="357" mass="39535">MHPILSQLRRLFLYLLAWVPFAALLYYLFGAVGGMTRAEAGILVPVLCVIYAFDCLTAWYTCKATPLETSSIQRIGTTHLLAASIMSSIWVLVAQAVARLMAYSPRFADAPHHVARIGSILFATGVLLYLLSVGLHYVLLALQRSQAAEQRLNAAKVLARDAELRALKTQINPHFLFNSLHSISALTSIDPARARDMCVALADFLRLTLGMGEKTVIPLDEELSLLRKYLAVEKIRFGARLQMQEDVALETLSLTVPPLLLQPLIENAVNHGIANLPQGGWIKLEVNREPEQDLLHIKVANNYDPDTPPRRRGGVGLVNVRQRMEARYGTRAQFAIDKKDDTFEVQLILPAEAGVPA</sequence>
<dbReference type="EnsemblBacteria" id="ABF42489">
    <property type="protein sequence ID" value="ABF42489"/>
    <property type="gene ID" value="Acid345_3488"/>
</dbReference>
<dbReference type="SUPFAM" id="SSF55874">
    <property type="entry name" value="ATPase domain of HSP90 chaperone/DNA topoisomerase II/histidine kinase"/>
    <property type="match status" value="1"/>
</dbReference>
<dbReference type="Gene3D" id="3.30.565.10">
    <property type="entry name" value="Histidine kinase-like ATPase, C-terminal domain"/>
    <property type="match status" value="1"/>
</dbReference>
<keyword evidence="3" id="KW-0808">Transferase</keyword>
<dbReference type="HOGENOM" id="CLU_020473_1_1_0"/>
<keyword evidence="4" id="KW-1185">Reference proteome</keyword>
<dbReference type="PANTHER" id="PTHR34220">
    <property type="entry name" value="SENSOR HISTIDINE KINASE YPDA"/>
    <property type="match status" value="1"/>
</dbReference>
<dbReference type="GO" id="GO:0000155">
    <property type="term" value="F:phosphorelay sensor kinase activity"/>
    <property type="evidence" value="ECO:0007669"/>
    <property type="project" value="InterPro"/>
</dbReference>
<protein>
    <submittedName>
        <fullName evidence="3">Periplasmic sensor signal transduction histidine kinase</fullName>
    </submittedName>
</protein>
<accession>Q1IKW1</accession>
<feature type="transmembrane region" description="Helical" evidence="1">
    <location>
        <begin position="41"/>
        <end position="60"/>
    </location>
</feature>
<keyword evidence="1" id="KW-0812">Transmembrane</keyword>
<dbReference type="OrthoDB" id="105609at2"/>
<dbReference type="KEGG" id="aba:Acid345_3488"/>
<feature type="transmembrane region" description="Helical" evidence="1">
    <location>
        <begin position="12"/>
        <end position="29"/>
    </location>
</feature>
<dbReference type="PANTHER" id="PTHR34220:SF7">
    <property type="entry name" value="SENSOR HISTIDINE KINASE YPDA"/>
    <property type="match status" value="1"/>
</dbReference>
<keyword evidence="1" id="KW-0472">Membrane</keyword>
<name>Q1IKW1_KORVE</name>
<dbReference type="EMBL" id="CP000360">
    <property type="protein sequence ID" value="ABF42489.1"/>
    <property type="molecule type" value="Genomic_DNA"/>
</dbReference>